<dbReference type="EMBL" id="JAYMYR010000010">
    <property type="protein sequence ID" value="KAK7334732.1"/>
    <property type="molecule type" value="Genomic_DNA"/>
</dbReference>
<evidence type="ECO:0000256" key="1">
    <source>
        <dbReference type="ARBA" id="ARBA00010746"/>
    </source>
</evidence>
<dbReference type="Gene3D" id="2.40.480.10">
    <property type="entry name" value="Allene oxide cyclase-like"/>
    <property type="match status" value="1"/>
</dbReference>
<feature type="signal peptide" evidence="4">
    <location>
        <begin position="1"/>
        <end position="25"/>
    </location>
</feature>
<keyword evidence="6" id="KW-1185">Reference proteome</keyword>
<proteinExistence type="inferred from homology"/>
<protein>
    <recommendedName>
        <fullName evidence="4">Dirigent protein</fullName>
    </recommendedName>
</protein>
<comment type="function">
    <text evidence="4">Dirigent proteins impart stereoselectivity on the phenoxy radical-coupling reaction, yielding optically active lignans from two molecules of coniferyl alcohol in the biosynthesis of lignans, flavonolignans, and alkaloids and thus plays a central role in plant secondary metabolism.</text>
</comment>
<evidence type="ECO:0000256" key="4">
    <source>
        <dbReference type="RuleBase" id="RU363099"/>
    </source>
</evidence>
<dbReference type="GO" id="GO:0048046">
    <property type="term" value="C:apoplast"/>
    <property type="evidence" value="ECO:0007669"/>
    <property type="project" value="UniProtKB-SubCell"/>
</dbReference>
<comment type="similarity">
    <text evidence="1 4">Belongs to the plant dirigent protein family.</text>
</comment>
<dbReference type="Proteomes" id="UP001374584">
    <property type="component" value="Unassembled WGS sequence"/>
</dbReference>
<name>A0AAN9LI34_PHACN</name>
<evidence type="ECO:0000313" key="5">
    <source>
        <dbReference type="EMBL" id="KAK7334732.1"/>
    </source>
</evidence>
<reference evidence="5 6" key="1">
    <citation type="submission" date="2024-01" db="EMBL/GenBank/DDBJ databases">
        <title>The genomes of 5 underutilized Papilionoideae crops provide insights into root nodulation and disease resistanc.</title>
        <authorList>
            <person name="Jiang F."/>
        </authorList>
    </citation>
    <scope>NUCLEOTIDE SEQUENCE [LARGE SCALE GENOMIC DNA]</scope>
    <source>
        <strain evidence="5">JINMINGXINNONG_FW02</strain>
        <tissue evidence="5">Leaves</tissue>
    </source>
</reference>
<keyword evidence="4" id="KW-0052">Apoplast</keyword>
<comment type="caution">
    <text evidence="5">The sequence shown here is derived from an EMBL/GenBank/DDBJ whole genome shotgun (WGS) entry which is preliminary data.</text>
</comment>
<evidence type="ECO:0000256" key="3">
    <source>
        <dbReference type="ARBA" id="ARBA00022525"/>
    </source>
</evidence>
<comment type="subunit">
    <text evidence="2 4">Homodimer.</text>
</comment>
<dbReference type="AlphaFoldDB" id="A0AAN9LI34"/>
<dbReference type="InterPro" id="IPR044859">
    <property type="entry name" value="Allene_oxi_cyc_Dirigent"/>
</dbReference>
<keyword evidence="4" id="KW-0732">Signal</keyword>
<dbReference type="PANTHER" id="PTHR21495">
    <property type="entry name" value="NUCLEOPORIN-RELATED"/>
    <property type="match status" value="1"/>
</dbReference>
<comment type="subcellular location">
    <subcellularLocation>
        <location evidence="4">Secreted</location>
        <location evidence="4">Extracellular space</location>
        <location evidence="4">Apoplast</location>
    </subcellularLocation>
</comment>
<accession>A0AAN9LI34</accession>
<dbReference type="GO" id="GO:0009699">
    <property type="term" value="P:phenylpropanoid biosynthetic process"/>
    <property type="evidence" value="ECO:0007669"/>
    <property type="project" value="UniProtKB-ARBA"/>
</dbReference>
<feature type="chain" id="PRO_5042671259" description="Dirigent protein" evidence="4">
    <location>
        <begin position="26"/>
        <end position="184"/>
    </location>
</feature>
<evidence type="ECO:0000313" key="6">
    <source>
        <dbReference type="Proteomes" id="UP001374584"/>
    </source>
</evidence>
<dbReference type="InterPro" id="IPR004265">
    <property type="entry name" value="Dirigent"/>
</dbReference>
<keyword evidence="3 4" id="KW-0964">Secreted</keyword>
<evidence type="ECO:0000256" key="2">
    <source>
        <dbReference type="ARBA" id="ARBA00011738"/>
    </source>
</evidence>
<dbReference type="Pfam" id="PF03018">
    <property type="entry name" value="Dirigent"/>
    <property type="match status" value="1"/>
</dbReference>
<gene>
    <name evidence="5" type="ORF">VNO80_26493</name>
</gene>
<organism evidence="5 6">
    <name type="scientific">Phaseolus coccineus</name>
    <name type="common">Scarlet runner bean</name>
    <name type="synonym">Phaseolus multiflorus</name>
    <dbReference type="NCBI Taxonomy" id="3886"/>
    <lineage>
        <taxon>Eukaryota</taxon>
        <taxon>Viridiplantae</taxon>
        <taxon>Streptophyta</taxon>
        <taxon>Embryophyta</taxon>
        <taxon>Tracheophyta</taxon>
        <taxon>Spermatophyta</taxon>
        <taxon>Magnoliopsida</taxon>
        <taxon>eudicotyledons</taxon>
        <taxon>Gunneridae</taxon>
        <taxon>Pentapetalae</taxon>
        <taxon>rosids</taxon>
        <taxon>fabids</taxon>
        <taxon>Fabales</taxon>
        <taxon>Fabaceae</taxon>
        <taxon>Papilionoideae</taxon>
        <taxon>50 kb inversion clade</taxon>
        <taxon>NPAAA clade</taxon>
        <taxon>indigoferoid/millettioid clade</taxon>
        <taxon>Phaseoleae</taxon>
        <taxon>Phaseolus</taxon>
    </lineage>
</organism>
<sequence>MVVPLRFLFLLSLTLFSTLPTHLHASFSHQSHIELPSQTHQSSQKQTHLHFFYHDLRTANNPSIVQIVDTPKNVHSGYGSTFIMDDPMTEGPELSSKPVGRAQGIFGMASFMLINFAFKQGDYAGSSLSMLGRNPIEEQNREMPIVGGTGVFRFATGYAIANTVDHLSTFEHYVVEYNITVRHH</sequence>